<evidence type="ECO:0000256" key="8">
    <source>
        <dbReference type="SAM" id="Phobius"/>
    </source>
</evidence>
<evidence type="ECO:0000256" key="3">
    <source>
        <dbReference type="ARBA" id="ARBA00006646"/>
    </source>
</evidence>
<feature type="transmembrane region" description="Helical" evidence="8">
    <location>
        <begin position="887"/>
        <end position="906"/>
    </location>
</feature>
<reference evidence="10 11" key="1">
    <citation type="submission" date="2021-05" db="EMBL/GenBank/DDBJ databases">
        <title>Staphylococcus fleurettii isolated from lake water in First Nation community in Manitoba, Canada.</title>
        <authorList>
            <person name="Bashar S."/>
            <person name="Murdock A."/>
            <person name="Patidar R."/>
            <person name="Golding G."/>
            <person name="Farenhorst A."/>
            <person name="Kumar A."/>
        </authorList>
    </citation>
    <scope>NUCLEOTIDE SEQUENCE [LARGE SCALE GENOMIC DNA]</scope>
    <source>
        <strain evidence="10 11">SF002</strain>
    </source>
</reference>
<keyword evidence="8" id="KW-0472">Membrane</keyword>
<dbReference type="SUPFAM" id="SSF51261">
    <property type="entry name" value="Duplicated hybrid motif"/>
    <property type="match status" value="1"/>
</dbReference>
<dbReference type="PANTHER" id="PTHR37813:SF1">
    <property type="entry name" value="FELS-2 PROPHAGE PROTEIN"/>
    <property type="match status" value="1"/>
</dbReference>
<proteinExistence type="inferred from homology"/>
<evidence type="ECO:0000256" key="6">
    <source>
        <dbReference type="SAM" id="Coils"/>
    </source>
</evidence>
<dbReference type="EMBL" id="JAGXBM010000001">
    <property type="protein sequence ID" value="MBS3696024.1"/>
    <property type="molecule type" value="Genomic_DNA"/>
</dbReference>
<comment type="catalytic activity">
    <reaction evidence="1">
        <text>Hydrolysis of the -Gly-|-Gly- bond in the pentaglycine inter-peptide link joining staphylococcal cell wall peptidoglycans.</text>
        <dbReference type="EC" id="3.4.24.75"/>
    </reaction>
</comment>
<dbReference type="RefSeq" id="WP_203153412.1">
    <property type="nucleotide sequence ID" value="NZ_JAEPSA010000003.1"/>
</dbReference>
<evidence type="ECO:0000256" key="5">
    <source>
        <dbReference type="ARBA" id="ARBA00023049"/>
    </source>
</evidence>
<keyword evidence="11" id="KW-1185">Reference proteome</keyword>
<evidence type="ECO:0000256" key="4">
    <source>
        <dbReference type="ARBA" id="ARBA00012322"/>
    </source>
</evidence>
<keyword evidence="8" id="KW-0812">Transmembrane</keyword>
<evidence type="ECO:0000256" key="7">
    <source>
        <dbReference type="SAM" id="MobiDB-lite"/>
    </source>
</evidence>
<dbReference type="CDD" id="cd12797">
    <property type="entry name" value="M23_peptidase"/>
    <property type="match status" value="1"/>
</dbReference>
<keyword evidence="5" id="KW-0645">Protease</keyword>
<accession>A0ABS5MK22</accession>
<evidence type="ECO:0000259" key="9">
    <source>
        <dbReference type="Pfam" id="PF01551"/>
    </source>
</evidence>
<comment type="cofactor">
    <cofactor evidence="2">
        <name>Zn(2+)</name>
        <dbReference type="ChEBI" id="CHEBI:29105"/>
    </cofactor>
</comment>
<dbReference type="Gene3D" id="1.20.120.20">
    <property type="entry name" value="Apolipoprotein"/>
    <property type="match status" value="2"/>
</dbReference>
<feature type="coiled-coil region" evidence="6">
    <location>
        <begin position="175"/>
        <end position="237"/>
    </location>
</feature>
<keyword evidence="6" id="KW-0175">Coiled coil</keyword>
<keyword evidence="5" id="KW-0482">Metalloprotease</keyword>
<name>A0ABS5MK22_9STAP</name>
<dbReference type="CDD" id="cd13402">
    <property type="entry name" value="LT_TF-like"/>
    <property type="match status" value="1"/>
</dbReference>
<keyword evidence="5" id="KW-0378">Hydrolase</keyword>
<dbReference type="InterPro" id="IPR016047">
    <property type="entry name" value="M23ase_b-sheet_dom"/>
</dbReference>
<dbReference type="Proteomes" id="UP000681586">
    <property type="component" value="Unassembled WGS sequence"/>
</dbReference>
<keyword evidence="8" id="KW-1133">Transmembrane helix</keyword>
<feature type="transmembrane region" description="Helical" evidence="8">
    <location>
        <begin position="850"/>
        <end position="875"/>
    </location>
</feature>
<dbReference type="PANTHER" id="PTHR37813">
    <property type="entry name" value="FELS-2 PROPHAGE PROTEIN"/>
    <property type="match status" value="1"/>
</dbReference>
<dbReference type="SUPFAM" id="SSF53955">
    <property type="entry name" value="Lysozyme-like"/>
    <property type="match status" value="1"/>
</dbReference>
<feature type="coiled-coil region" evidence="6">
    <location>
        <begin position="1692"/>
        <end position="1725"/>
    </location>
</feature>
<feature type="coiled-coil region" evidence="6">
    <location>
        <begin position="63"/>
        <end position="125"/>
    </location>
</feature>
<dbReference type="Pfam" id="PF01551">
    <property type="entry name" value="Peptidase_M23"/>
    <property type="match status" value="1"/>
</dbReference>
<dbReference type="EC" id="3.4.24.75" evidence="4"/>
<evidence type="ECO:0000313" key="10">
    <source>
        <dbReference type="EMBL" id="MBS3696024.1"/>
    </source>
</evidence>
<comment type="caution">
    <text evidence="10">The sequence shown here is derived from an EMBL/GenBank/DDBJ whole genome shotgun (WGS) entry which is preliminary data.</text>
</comment>
<feature type="transmembrane region" description="Helical" evidence="8">
    <location>
        <begin position="817"/>
        <end position="838"/>
    </location>
</feature>
<comment type="similarity">
    <text evidence="3">Belongs to the peptidase M23B family.</text>
</comment>
<feature type="domain" description="M23ase beta-sheet core" evidence="9">
    <location>
        <begin position="1401"/>
        <end position="1495"/>
    </location>
</feature>
<dbReference type="InterPro" id="IPR011055">
    <property type="entry name" value="Dup_hybrid_motif"/>
</dbReference>
<sequence>MAEFNLGAEVYMDVDPIKASKTTLENHLKGINKSLKSQRNEFKKNEMSIEDLADREKKLGMAYKSQEELLKRKKDELNKLQVAMKSSNKVTDEQKIKVNNASAAVRKAEIGLNKYNQEIKEVQSSQKLFGRTTDEVKNSLGQMRNQAKMSEIAFKQSGKSVNDYKGHLKSLDHGLTKHRANIKLLEDNLKEVSAAQGSGSRAADKLRNDIAKESIAFQILQGRIDETTDELKALERQQLKMVVAGNLMRDSWEGARNAMDRMATTLRSIGEIGQGVIGGTLMMNFSALVPILGSVISLTAGLAGMMTALAGGAIGLGGAYAIALGGIMAFSGQATYALKMLEDGTLRVTGEVNNYKSALSGLKSEWEGLIAQNQAAIFNTMSNGINIARTSLINLNPFLTKTAGLIEKTSGKINDWVTNSTNAKSAFKLLNTTGVTVFGNLLSAGVKSLDGITHLLVQFGPLFDWVGAGVDNMASKFKKWANSTGTDNNVKNFIEYTKTNLPIVGSIFGNIFGGIVNLFRAFSGHSHNVMVGIQGVTQSFKEWTAEIAKSQGFKDFISYLETNGPKVWQLIKNITQSLWHLAVGMSPIGAKVLEIAVATTGWVNSMLKAHPTIGKTIALLTAFAGAALLVGKPIIIAVGAINGLMGAMGKIAPKTAEAGKSAGILSRVFAGLRTVLVNVGRFMLGPWGLAIMALVGGLVLAYKKSETFRNIVNGAFTSVKNGVISFVNIVKPLVMNAINALVSFGTQLGNQLKAFWQQNGSTIMQAVRNIGSVVKFVLQTTLTVVKGVFNAIYSVIKFIMPVVKTIIQNAWTGIKQIITGALNVILGAVKVFAGLFSGNFRVMWSGIKQIFKGAIGIVVGVVRTSFIGMIVSLIVKFASNIKRLVSNLWTGVKSIFIKMITGIYNWTRTKFNQLNTTVRNIFNNMSKFLRSIWTTIKNFIVKTVQNIWTQVKNKFNGLYKSVRSIFTNLSKFSRALWLTLKNYVTKIAQTLWTNVRNKFNGLLKSTRSIFNNLSKFARSLWTTLKNSITKTAQTLWTNVKNKFSGMWKSVKGLLTKLRNFSRDTWNGIKNKTTSLINTTKNNVVNGFKKMWEGGKKWINKIGDYITGAKDSFKKKAKSLGISAANGAISGLNKMIGGINKISNAITDKNLLKEIPTLSTGTGNGAVSTNSQGQLTSPTTAIVNDKGPGNGTGINGHQEIIQRRDGSMYAPQGRNVMLGLGKGDSVISGKDTQRMQRMGMIPRFSTGTIPRFAKGSKKKNWLGNLASSTGDVAGKFGADVTKTAHSAVDTGKKTVKAGVSAAKSGASYLGDKIGDVWDYVKNPGKLVEKMLGGISFGGKNANATMRMAGFAFNKMKKSLVGTVKSWFEEAEGGDGDAAWLLKHDIWQKFGNYTGGLGFNGGKHYGVDFGMTPGTSVKAVSGGKVSRVWDDYGGGKSVEVDIGKGLTNWYLHLSKQLVKKGQRVSVGDEIAKSGNTGAYTAGSGHLHFQLNKGGKPQSNVLEWLKGLGGGGSKSGMKWASQIKKALSMNGLPTSPQYVKAWAKQIDSESGGNPKAVQGGYVDVNTGGNEAKGLVQVAKGTFNQYKRKGHGNVFNPLDNLLAGIAYAKSRYGSGGMLSVIGKGHGYAKGTNNARRGFNQVFEEGGEIMQMRGGETVIPNDVSIQAFKQIATSDIFQKTQSAVYDGISRYASELRNDKQEQAVSQQQAILKQQQETQDLKEQNSILKEMLYTMQGLLQSSKNNETYNKATSEKDMSLNGRLLNKNNNEQQAINMATSLMGR</sequence>
<feature type="transmembrane region" description="Helical" evidence="8">
    <location>
        <begin position="309"/>
        <end position="330"/>
    </location>
</feature>
<evidence type="ECO:0000256" key="2">
    <source>
        <dbReference type="ARBA" id="ARBA00001947"/>
    </source>
</evidence>
<dbReference type="Gene3D" id="2.70.70.10">
    <property type="entry name" value="Glucose Permease (Domain IIA)"/>
    <property type="match status" value="1"/>
</dbReference>
<feature type="transmembrane region" description="Helical" evidence="8">
    <location>
        <begin position="617"/>
        <end position="641"/>
    </location>
</feature>
<protein>
    <recommendedName>
        <fullName evidence="4">lysostaphin</fullName>
        <ecNumber evidence="4">3.4.24.75</ecNumber>
    </recommendedName>
</protein>
<evidence type="ECO:0000256" key="1">
    <source>
        <dbReference type="ARBA" id="ARBA00001667"/>
    </source>
</evidence>
<feature type="transmembrane region" description="Helical" evidence="8">
    <location>
        <begin position="682"/>
        <end position="702"/>
    </location>
</feature>
<evidence type="ECO:0000313" key="11">
    <source>
        <dbReference type="Proteomes" id="UP000681586"/>
    </source>
</evidence>
<feature type="compositionally biased region" description="Polar residues" evidence="7">
    <location>
        <begin position="1162"/>
        <end position="1181"/>
    </location>
</feature>
<feature type="region of interest" description="Disordered" evidence="7">
    <location>
        <begin position="1162"/>
        <end position="1193"/>
    </location>
</feature>
<dbReference type="SUPFAM" id="SSF57997">
    <property type="entry name" value="Tropomyosin"/>
    <property type="match status" value="1"/>
</dbReference>
<organism evidence="10 11">
    <name type="scientific">Mammaliicoccus fleurettii</name>
    <dbReference type="NCBI Taxonomy" id="150056"/>
    <lineage>
        <taxon>Bacteria</taxon>
        <taxon>Bacillati</taxon>
        <taxon>Bacillota</taxon>
        <taxon>Bacilli</taxon>
        <taxon>Bacillales</taxon>
        <taxon>Staphylococcaceae</taxon>
        <taxon>Mammaliicoccus</taxon>
    </lineage>
</organism>
<feature type="transmembrane region" description="Helical" evidence="8">
    <location>
        <begin position="281"/>
        <end position="303"/>
    </location>
</feature>
<dbReference type="InterPro" id="IPR023346">
    <property type="entry name" value="Lysozyme-like_dom_sf"/>
</dbReference>
<gene>
    <name evidence="10" type="ORF">JJQ58_00840</name>
</gene>